<evidence type="ECO:0000313" key="7">
    <source>
        <dbReference type="WBParaSite" id="BXY_0866700.1"/>
    </source>
</evidence>
<organism evidence="5 7">
    <name type="scientific">Bursaphelenchus xylophilus</name>
    <name type="common">Pinewood nematode worm</name>
    <name type="synonym">Aphelenchoides xylophilus</name>
    <dbReference type="NCBI Taxonomy" id="6326"/>
    <lineage>
        <taxon>Eukaryota</taxon>
        <taxon>Metazoa</taxon>
        <taxon>Ecdysozoa</taxon>
        <taxon>Nematoda</taxon>
        <taxon>Chromadorea</taxon>
        <taxon>Rhabditida</taxon>
        <taxon>Tylenchina</taxon>
        <taxon>Tylenchomorpha</taxon>
        <taxon>Aphelenchoidea</taxon>
        <taxon>Aphelenchoididae</taxon>
        <taxon>Bursaphelenchus</taxon>
    </lineage>
</organism>
<keyword evidence="6" id="KW-1185">Reference proteome</keyword>
<accession>A0A1I7S6M9</accession>
<dbReference type="InterPro" id="IPR038765">
    <property type="entry name" value="Papain-like_cys_pep_sf"/>
</dbReference>
<dbReference type="WBParaSite" id="BXY_0866700.1">
    <property type="protein sequence ID" value="BXY_0866700.1"/>
    <property type="gene ID" value="BXY_0866700"/>
</dbReference>
<dbReference type="PROSITE" id="PS00639">
    <property type="entry name" value="THIOL_PROTEASE_HIS"/>
    <property type="match status" value="1"/>
</dbReference>
<evidence type="ECO:0000259" key="3">
    <source>
        <dbReference type="SMART" id="SM00645"/>
    </source>
</evidence>
<gene>
    <name evidence="4" type="ORF">BXYJ_LOCUS10688</name>
</gene>
<evidence type="ECO:0000256" key="2">
    <source>
        <dbReference type="SAM" id="SignalP"/>
    </source>
</evidence>
<evidence type="ECO:0000313" key="6">
    <source>
        <dbReference type="Proteomes" id="UP000659654"/>
    </source>
</evidence>
<evidence type="ECO:0000313" key="4">
    <source>
        <dbReference type="EMBL" id="CAD5229840.1"/>
    </source>
</evidence>
<feature type="chain" id="PRO_5035399764" evidence="2">
    <location>
        <begin position="17"/>
        <end position="332"/>
    </location>
</feature>
<dbReference type="SUPFAM" id="SSF54001">
    <property type="entry name" value="Cysteine proteinases"/>
    <property type="match status" value="1"/>
</dbReference>
<dbReference type="OrthoDB" id="640249at2759"/>
<dbReference type="SMR" id="A0A1I7S6M9"/>
<dbReference type="GO" id="GO:0006508">
    <property type="term" value="P:proteolysis"/>
    <property type="evidence" value="ECO:0007669"/>
    <property type="project" value="InterPro"/>
</dbReference>
<dbReference type="SMART" id="SM00645">
    <property type="entry name" value="Pept_C1"/>
    <property type="match status" value="1"/>
</dbReference>
<proteinExistence type="inferred from homology"/>
<dbReference type="Proteomes" id="UP000095284">
    <property type="component" value="Unplaced"/>
</dbReference>
<keyword evidence="2" id="KW-0732">Signal</keyword>
<dbReference type="InterPro" id="IPR025660">
    <property type="entry name" value="Pept_his_AS"/>
</dbReference>
<sequence length="332" mass="37099">MLRLVALGLFVAPAFSALTGQQLVDYINTNGLFKATYHALGNIRHYGHISDPQKQLTVYEHTKYDYDLTVKIPEQFDSAENWPECADIINNIRDQSNCGCCWAVVSAGILSDRICIATKGKYKVSISSIATASCAGKDGCCGGNAHLAYNEFIKNGLPTGSEEGLNQGCQPYPFKHCNHGVNVTKYPFCEELPHIPEADVCSHKCQASYPKKYEDDLYFGKEQYKLQGEETIQREILKNGPLYTSFQVFDSFEYYSAGIYRSVPGEQAQVHHAMRIVGWGVENGTKYWKIANVWNDKWGEKGFVRFIRGIDDCGVESNCAAVTVDTDHLPKN</sequence>
<dbReference type="Proteomes" id="UP000659654">
    <property type="component" value="Unassembled WGS sequence"/>
</dbReference>
<dbReference type="EMBL" id="CAJFCV020000005">
    <property type="protein sequence ID" value="CAG9120593.1"/>
    <property type="molecule type" value="Genomic_DNA"/>
</dbReference>
<dbReference type="Proteomes" id="UP000582659">
    <property type="component" value="Unassembled WGS sequence"/>
</dbReference>
<dbReference type="GO" id="GO:0008234">
    <property type="term" value="F:cysteine-type peptidase activity"/>
    <property type="evidence" value="ECO:0007669"/>
    <property type="project" value="InterPro"/>
</dbReference>
<comment type="similarity">
    <text evidence="1">Belongs to the peptidase C1 family.</text>
</comment>
<feature type="signal peptide" evidence="2">
    <location>
        <begin position="1"/>
        <end position="16"/>
    </location>
</feature>
<reference evidence="4" key="2">
    <citation type="submission" date="2020-09" db="EMBL/GenBank/DDBJ databases">
        <authorList>
            <person name="Kikuchi T."/>
        </authorList>
    </citation>
    <scope>NUCLEOTIDE SEQUENCE</scope>
    <source>
        <strain evidence="4">Ka4C1</strain>
    </source>
</reference>
<feature type="domain" description="Peptidase C1A papain C-terminal" evidence="3">
    <location>
        <begin position="72"/>
        <end position="323"/>
    </location>
</feature>
<dbReference type="InterPro" id="IPR013128">
    <property type="entry name" value="Peptidase_C1A"/>
</dbReference>
<evidence type="ECO:0000313" key="5">
    <source>
        <dbReference type="Proteomes" id="UP000095284"/>
    </source>
</evidence>
<protein>
    <submittedName>
        <fullName evidence="4">(pine wood nematode) hypothetical protein</fullName>
    </submittedName>
    <submittedName>
        <fullName evidence="7">Pept_C1 domain-containing protein</fullName>
    </submittedName>
</protein>
<dbReference type="AlphaFoldDB" id="A0A1I7S6M9"/>
<dbReference type="EMBL" id="CAJFDI010000005">
    <property type="protein sequence ID" value="CAD5229840.1"/>
    <property type="molecule type" value="Genomic_DNA"/>
</dbReference>
<reference evidence="7" key="1">
    <citation type="submission" date="2016-11" db="UniProtKB">
        <authorList>
            <consortium name="WormBaseParasite"/>
        </authorList>
    </citation>
    <scope>IDENTIFICATION</scope>
</reference>
<dbReference type="PANTHER" id="PTHR12411">
    <property type="entry name" value="CYSTEINE PROTEASE FAMILY C1-RELATED"/>
    <property type="match status" value="1"/>
</dbReference>
<dbReference type="CDD" id="cd02620">
    <property type="entry name" value="Peptidase_C1A_CathepsinB"/>
    <property type="match status" value="1"/>
</dbReference>
<dbReference type="PRINTS" id="PR00705">
    <property type="entry name" value="PAPAIN"/>
</dbReference>
<dbReference type="eggNOG" id="KOG1543">
    <property type="taxonomic scope" value="Eukaryota"/>
</dbReference>
<dbReference type="InterPro" id="IPR000668">
    <property type="entry name" value="Peptidase_C1A_C"/>
</dbReference>
<name>A0A1I7S6M9_BURXY</name>
<dbReference type="Gene3D" id="3.90.70.10">
    <property type="entry name" value="Cysteine proteinases"/>
    <property type="match status" value="1"/>
</dbReference>
<dbReference type="Pfam" id="PF00112">
    <property type="entry name" value="Peptidase_C1"/>
    <property type="match status" value="1"/>
</dbReference>
<evidence type="ECO:0000256" key="1">
    <source>
        <dbReference type="ARBA" id="ARBA00008455"/>
    </source>
</evidence>